<evidence type="ECO:0000256" key="6">
    <source>
        <dbReference type="ARBA" id="ARBA00022679"/>
    </source>
</evidence>
<proteinExistence type="inferred from homology"/>
<dbReference type="Pfam" id="PF07475">
    <property type="entry name" value="Hpr_kinase_C"/>
    <property type="match status" value="1"/>
</dbReference>
<dbReference type="AlphaFoldDB" id="A0A1F6UMS0"/>
<dbReference type="SUPFAM" id="SSF75138">
    <property type="entry name" value="HprK N-terminal domain-like"/>
    <property type="match status" value="1"/>
</dbReference>
<dbReference type="InterPro" id="IPR028979">
    <property type="entry name" value="Ser_kin/Pase_Hpr-like_N_sf"/>
</dbReference>
<dbReference type="InterPro" id="IPR003755">
    <property type="entry name" value="HPr(Ser)_kin/Pase"/>
</dbReference>
<keyword evidence="6 14" id="KW-0808">Transferase</keyword>
<organism evidence="17 18">
    <name type="scientific">Candidatus Muproteobacteria bacterium RBG_19FT_COMBO_61_10</name>
    <dbReference type="NCBI Taxonomy" id="1817761"/>
    <lineage>
        <taxon>Bacteria</taxon>
        <taxon>Pseudomonadati</taxon>
        <taxon>Pseudomonadota</taxon>
        <taxon>Candidatus Muproteobacteria</taxon>
    </lineage>
</organism>
<evidence type="ECO:0000256" key="14">
    <source>
        <dbReference type="HAMAP-Rule" id="MF_01249"/>
    </source>
</evidence>
<keyword evidence="8 14" id="KW-0547">Nucleotide-binding</keyword>
<comment type="miscellaneous">
    <text evidence="14">Both phosphorylation and phosphorolysis are carried out by the same active site and suggest a common mechanism for both reactions.</text>
</comment>
<dbReference type="NCBIfam" id="TIGR00679">
    <property type="entry name" value="hpr-ser"/>
    <property type="match status" value="1"/>
</dbReference>
<dbReference type="InterPro" id="IPR011126">
    <property type="entry name" value="Hpr_kin/Pase_Hpr_N"/>
</dbReference>
<evidence type="ECO:0000256" key="7">
    <source>
        <dbReference type="ARBA" id="ARBA00022723"/>
    </source>
</evidence>
<comment type="caution">
    <text evidence="17">The sequence shown here is derived from an EMBL/GenBank/DDBJ whole genome shotgun (WGS) entry which is preliminary data.</text>
</comment>
<comment type="catalytic activity">
    <reaction evidence="1 14">
        <text>[HPr protein]-L-serine + ATP = [HPr protein]-O-phospho-L-serine + ADP + H(+)</text>
        <dbReference type="Rhea" id="RHEA:46600"/>
        <dbReference type="Rhea" id="RHEA-COMP:11602"/>
        <dbReference type="Rhea" id="RHEA-COMP:11603"/>
        <dbReference type="ChEBI" id="CHEBI:15378"/>
        <dbReference type="ChEBI" id="CHEBI:29999"/>
        <dbReference type="ChEBI" id="CHEBI:30616"/>
        <dbReference type="ChEBI" id="CHEBI:83421"/>
        <dbReference type="ChEBI" id="CHEBI:456216"/>
    </reaction>
</comment>
<feature type="region of interest" description="Important for the catalytic mechanism of dephosphorylation" evidence="14">
    <location>
        <begin position="272"/>
        <end position="277"/>
    </location>
</feature>
<comment type="domain">
    <text evidence="14">The Walker A ATP-binding motif also binds Pi and PPi.</text>
</comment>
<comment type="catalytic activity">
    <reaction evidence="13 14">
        <text>[HPr protein]-O-phospho-L-serine + phosphate + H(+) = [HPr protein]-L-serine + diphosphate</text>
        <dbReference type="Rhea" id="RHEA:46604"/>
        <dbReference type="Rhea" id="RHEA-COMP:11602"/>
        <dbReference type="Rhea" id="RHEA-COMP:11603"/>
        <dbReference type="ChEBI" id="CHEBI:15378"/>
        <dbReference type="ChEBI" id="CHEBI:29999"/>
        <dbReference type="ChEBI" id="CHEBI:33019"/>
        <dbReference type="ChEBI" id="CHEBI:43474"/>
        <dbReference type="ChEBI" id="CHEBI:83421"/>
    </reaction>
</comment>
<dbReference type="Proteomes" id="UP000177950">
    <property type="component" value="Unassembled WGS sequence"/>
</dbReference>
<comment type="cofactor">
    <cofactor evidence="2 14">
        <name>Mg(2+)</name>
        <dbReference type="ChEBI" id="CHEBI:18420"/>
    </cofactor>
</comment>
<feature type="active site" description="Proton acceptor; for phosphorylation activity. Proton donor; for dephosphorylation activity" evidence="14">
    <location>
        <position position="183"/>
    </location>
</feature>
<evidence type="ECO:0000256" key="1">
    <source>
        <dbReference type="ARBA" id="ARBA00001120"/>
    </source>
</evidence>
<dbReference type="InterPro" id="IPR027417">
    <property type="entry name" value="P-loop_NTPase"/>
</dbReference>
<comment type="similarity">
    <text evidence="3 14">Belongs to the HPrK/P family.</text>
</comment>
<feature type="active site" evidence="14">
    <location>
        <position position="144"/>
    </location>
</feature>
<dbReference type="GO" id="GO:0004712">
    <property type="term" value="F:protein serine/threonine/tyrosine kinase activity"/>
    <property type="evidence" value="ECO:0007669"/>
    <property type="project" value="UniProtKB-UniRule"/>
</dbReference>
<feature type="active site" evidence="14">
    <location>
        <position position="165"/>
    </location>
</feature>
<feature type="binding site" evidence="14">
    <location>
        <position position="166"/>
    </location>
    <ligand>
        <name>Mg(2+)</name>
        <dbReference type="ChEBI" id="CHEBI:18420"/>
    </ligand>
</feature>
<evidence type="ECO:0000256" key="8">
    <source>
        <dbReference type="ARBA" id="ARBA00022741"/>
    </source>
</evidence>
<comment type="function">
    <text evidence="14">Catalyzes the ATP- as well as the pyrophosphate-dependent phosphorylation of a specific serine residue in HPr, a phosphocarrier protein of the phosphoenolpyruvate-dependent sugar phosphotransferase system (PTS). HprK/P also catalyzes the pyrophosphate-producing, inorganic phosphate-dependent dephosphorylation (phosphorolysis) of seryl-phosphorylated HPr (P-Ser-HPr).</text>
</comment>
<evidence type="ECO:0000259" key="15">
    <source>
        <dbReference type="Pfam" id="PF02603"/>
    </source>
</evidence>
<dbReference type="GO" id="GO:0005524">
    <property type="term" value="F:ATP binding"/>
    <property type="evidence" value="ECO:0007669"/>
    <property type="project" value="UniProtKB-UniRule"/>
</dbReference>
<feature type="binding site" evidence="14">
    <location>
        <begin position="159"/>
        <end position="166"/>
    </location>
    <ligand>
        <name>ATP</name>
        <dbReference type="ChEBI" id="CHEBI:30616"/>
    </ligand>
</feature>
<evidence type="ECO:0000313" key="18">
    <source>
        <dbReference type="Proteomes" id="UP000177950"/>
    </source>
</evidence>
<accession>A0A1F6UMS0</accession>
<keyword evidence="5 14" id="KW-0723">Serine/threonine-protein kinase</keyword>
<evidence type="ECO:0000256" key="13">
    <source>
        <dbReference type="ARBA" id="ARBA00047657"/>
    </source>
</evidence>
<evidence type="ECO:0000256" key="9">
    <source>
        <dbReference type="ARBA" id="ARBA00022777"/>
    </source>
</evidence>
<feature type="domain" description="HPr(Ser) kinase/phosphorylase N-terminal" evidence="15">
    <location>
        <begin position="9"/>
        <end position="133"/>
    </location>
</feature>
<dbReference type="GO" id="GO:0000155">
    <property type="term" value="F:phosphorelay sensor kinase activity"/>
    <property type="evidence" value="ECO:0007669"/>
    <property type="project" value="InterPro"/>
</dbReference>
<name>A0A1F6UMS0_9PROT</name>
<gene>
    <name evidence="14" type="primary">hprK</name>
    <name evidence="17" type="ORF">A2V58_00210</name>
</gene>
<sequence>MNNNLSAHDLFTAQRAPLKLKWLAGETGKQRLLEPATAKFPGMALVGHLNFVHPNRVQVIGSAEIDYLRKLGKTQRKQALTELFSCPKTAVVVLAHIGKTPADLRASADALGLPLLSSPLPSPKVIDRLQAYLTRALAAQATLHGVYMEVMGVGVLITGESGMGKSELALELLSRNHRLIADDAVEFSRTNPDVLLGRSPEILSGLLEVRGLGILNARAMFGDTAIRSEKTLRLILRLEQMKKHRMSKIDRLQAEPKPRRILDVDIPEVTLYVAPGRNLAVLVEAATRSHILRMRGINPLEELSRRQLAIMSGGKE</sequence>
<feature type="active site" evidence="14">
    <location>
        <position position="251"/>
    </location>
</feature>
<protein>
    <recommendedName>
        <fullName evidence="14">HPr kinase/phosphorylase</fullName>
        <shortName evidence="14">HPrK/P</shortName>
        <ecNumber evidence="14">2.7.11.-</ecNumber>
        <ecNumber evidence="14">2.7.4.-</ecNumber>
    </recommendedName>
    <alternativeName>
        <fullName evidence="14">HPr(Ser) kinase/phosphorylase</fullName>
    </alternativeName>
</protein>
<evidence type="ECO:0000256" key="11">
    <source>
        <dbReference type="ARBA" id="ARBA00022842"/>
    </source>
</evidence>
<dbReference type="GO" id="GO:0004674">
    <property type="term" value="F:protein serine/threonine kinase activity"/>
    <property type="evidence" value="ECO:0007669"/>
    <property type="project" value="UniProtKB-KW"/>
</dbReference>
<dbReference type="CDD" id="cd01918">
    <property type="entry name" value="HprK_C"/>
    <property type="match status" value="1"/>
</dbReference>
<evidence type="ECO:0000256" key="5">
    <source>
        <dbReference type="ARBA" id="ARBA00022527"/>
    </source>
</evidence>
<dbReference type="GO" id="GO:0000287">
    <property type="term" value="F:magnesium ion binding"/>
    <property type="evidence" value="ECO:0007669"/>
    <property type="project" value="UniProtKB-UniRule"/>
</dbReference>
<dbReference type="Pfam" id="PF02603">
    <property type="entry name" value="Hpr_kinase_N"/>
    <property type="match status" value="1"/>
</dbReference>
<feature type="domain" description="HPr kinase/phosphorylase C-terminal" evidence="16">
    <location>
        <begin position="136"/>
        <end position="306"/>
    </location>
</feature>
<dbReference type="HAMAP" id="MF_01249">
    <property type="entry name" value="HPr_kinase"/>
    <property type="match status" value="1"/>
</dbReference>
<feature type="binding site" evidence="14">
    <location>
        <position position="208"/>
    </location>
    <ligand>
        <name>Mg(2+)</name>
        <dbReference type="ChEBI" id="CHEBI:18420"/>
    </ligand>
</feature>
<dbReference type="Gene3D" id="3.40.1390.20">
    <property type="entry name" value="HprK N-terminal domain-like"/>
    <property type="match status" value="1"/>
</dbReference>
<keyword evidence="7 14" id="KW-0479">Metal-binding</keyword>
<comment type="subunit">
    <text evidence="4 14">Homohexamer.</text>
</comment>
<dbReference type="EMBL" id="MFSV01000061">
    <property type="protein sequence ID" value="OGI58663.1"/>
    <property type="molecule type" value="Genomic_DNA"/>
</dbReference>
<dbReference type="FunFam" id="3.40.50.300:FF:000174">
    <property type="entry name" value="HPr kinase/phosphorylase"/>
    <property type="match status" value="1"/>
</dbReference>
<evidence type="ECO:0000259" key="16">
    <source>
        <dbReference type="Pfam" id="PF07475"/>
    </source>
</evidence>
<evidence type="ECO:0000256" key="12">
    <source>
        <dbReference type="ARBA" id="ARBA00023268"/>
    </source>
</evidence>
<keyword evidence="10 14" id="KW-0067">ATP-binding</keyword>
<dbReference type="EC" id="2.7.11.-" evidence="14"/>
<dbReference type="EC" id="2.7.4.-" evidence="14"/>
<evidence type="ECO:0000256" key="10">
    <source>
        <dbReference type="ARBA" id="ARBA00022840"/>
    </source>
</evidence>
<dbReference type="SUPFAM" id="SSF53795">
    <property type="entry name" value="PEP carboxykinase-like"/>
    <property type="match status" value="1"/>
</dbReference>
<dbReference type="Gene3D" id="3.40.50.300">
    <property type="entry name" value="P-loop containing nucleotide triphosphate hydrolases"/>
    <property type="match status" value="1"/>
</dbReference>
<evidence type="ECO:0000256" key="2">
    <source>
        <dbReference type="ARBA" id="ARBA00001946"/>
    </source>
</evidence>
<reference evidence="17 18" key="1">
    <citation type="journal article" date="2016" name="Nat. Commun.">
        <title>Thousands of microbial genomes shed light on interconnected biogeochemical processes in an aquifer system.</title>
        <authorList>
            <person name="Anantharaman K."/>
            <person name="Brown C.T."/>
            <person name="Hug L.A."/>
            <person name="Sharon I."/>
            <person name="Castelle C.J."/>
            <person name="Probst A.J."/>
            <person name="Thomas B.C."/>
            <person name="Singh A."/>
            <person name="Wilkins M.J."/>
            <person name="Karaoz U."/>
            <person name="Brodie E.L."/>
            <person name="Williams K.H."/>
            <person name="Hubbard S.S."/>
            <person name="Banfield J.F."/>
        </authorList>
    </citation>
    <scope>NUCLEOTIDE SEQUENCE [LARGE SCALE GENOMIC DNA]</scope>
</reference>
<keyword evidence="9 14" id="KW-0418">Kinase</keyword>
<dbReference type="InterPro" id="IPR011104">
    <property type="entry name" value="Hpr_kin/Pase_C"/>
</dbReference>
<evidence type="ECO:0000313" key="17">
    <source>
        <dbReference type="EMBL" id="OGI58663.1"/>
    </source>
</evidence>
<keyword evidence="11 14" id="KW-0460">Magnesium</keyword>
<dbReference type="GO" id="GO:0006109">
    <property type="term" value="P:regulation of carbohydrate metabolic process"/>
    <property type="evidence" value="ECO:0007669"/>
    <property type="project" value="UniProtKB-UniRule"/>
</dbReference>
<evidence type="ECO:0000256" key="4">
    <source>
        <dbReference type="ARBA" id="ARBA00011643"/>
    </source>
</evidence>
<feature type="region of interest" description="Important for the catalytic mechanism of both phosphorylation and dephosphorylation" evidence="14">
    <location>
        <begin position="207"/>
        <end position="216"/>
    </location>
</feature>
<dbReference type="PANTHER" id="PTHR30305:SF1">
    <property type="entry name" value="HPR KINASE_PHOSPHORYLASE"/>
    <property type="match status" value="1"/>
</dbReference>
<evidence type="ECO:0000256" key="3">
    <source>
        <dbReference type="ARBA" id="ARBA00006883"/>
    </source>
</evidence>
<dbReference type="PANTHER" id="PTHR30305">
    <property type="entry name" value="PROTEIN YJDM-RELATED"/>
    <property type="match status" value="1"/>
</dbReference>
<keyword evidence="12 14" id="KW-0511">Multifunctional enzyme</keyword>